<evidence type="ECO:0000313" key="2">
    <source>
        <dbReference type="Proteomes" id="UP001443914"/>
    </source>
</evidence>
<dbReference type="PANTHER" id="PTHR33116:SF86">
    <property type="entry name" value="REVERSE TRANSCRIPTASE DOMAIN-CONTAINING PROTEIN"/>
    <property type="match status" value="1"/>
</dbReference>
<evidence type="ECO:0000313" key="1">
    <source>
        <dbReference type="EMBL" id="KAK9668774.1"/>
    </source>
</evidence>
<dbReference type="Proteomes" id="UP001443914">
    <property type="component" value="Unassembled WGS sequence"/>
</dbReference>
<proteinExistence type="predicted"/>
<keyword evidence="2" id="KW-1185">Reference proteome</keyword>
<dbReference type="AlphaFoldDB" id="A0AAW1GV79"/>
<dbReference type="EMBL" id="JBDFQZ010000013">
    <property type="protein sequence ID" value="KAK9668774.1"/>
    <property type="molecule type" value="Genomic_DNA"/>
</dbReference>
<organism evidence="1 2">
    <name type="scientific">Saponaria officinalis</name>
    <name type="common">Common soapwort</name>
    <name type="synonym">Lychnis saponaria</name>
    <dbReference type="NCBI Taxonomy" id="3572"/>
    <lineage>
        <taxon>Eukaryota</taxon>
        <taxon>Viridiplantae</taxon>
        <taxon>Streptophyta</taxon>
        <taxon>Embryophyta</taxon>
        <taxon>Tracheophyta</taxon>
        <taxon>Spermatophyta</taxon>
        <taxon>Magnoliopsida</taxon>
        <taxon>eudicotyledons</taxon>
        <taxon>Gunneridae</taxon>
        <taxon>Pentapetalae</taxon>
        <taxon>Caryophyllales</taxon>
        <taxon>Caryophyllaceae</taxon>
        <taxon>Caryophylleae</taxon>
        <taxon>Saponaria</taxon>
    </lineage>
</organism>
<protein>
    <submittedName>
        <fullName evidence="1">Uncharacterized protein</fullName>
    </submittedName>
</protein>
<dbReference type="PANTHER" id="PTHR33116">
    <property type="entry name" value="REVERSE TRANSCRIPTASE ZINC-BINDING DOMAIN-CONTAINING PROTEIN-RELATED-RELATED"/>
    <property type="match status" value="1"/>
</dbReference>
<name>A0AAW1GV79_SAPOF</name>
<gene>
    <name evidence="1" type="ORF">RND81_13G086000</name>
</gene>
<comment type="caution">
    <text evidence="1">The sequence shown here is derived from an EMBL/GenBank/DDBJ whole genome shotgun (WGS) entry which is preliminary data.</text>
</comment>
<sequence>MLLSKEGREILIKAVAQSIPTYVMSVFKIPTTFCDELRKLISRYWWGHNQGERKIHWVTWQKLCTSKTYGGLGFRDYEMFNWALLGKQAWRLCTRRDSLVAKVIKGKYFPNSSFLEANLGYNPSFTRRSIREAKWVFEKGLRRRIGDGASTSIWKDPWLAEMCTGKVLSPKPSDCELTLVKDLLSVNGRAWDEDKVRKCLLPFEAENVLSIRLSSRRPRMTGFGN</sequence>
<accession>A0AAW1GV79</accession>
<reference evidence="1" key="1">
    <citation type="submission" date="2024-03" db="EMBL/GenBank/DDBJ databases">
        <title>WGS assembly of Saponaria officinalis var. Norfolk2.</title>
        <authorList>
            <person name="Jenkins J."/>
            <person name="Shu S."/>
            <person name="Grimwood J."/>
            <person name="Barry K."/>
            <person name="Goodstein D."/>
            <person name="Schmutz J."/>
            <person name="Leebens-Mack J."/>
            <person name="Osbourn A."/>
        </authorList>
    </citation>
    <scope>NUCLEOTIDE SEQUENCE [LARGE SCALE GENOMIC DNA]</scope>
    <source>
        <strain evidence="1">JIC</strain>
    </source>
</reference>